<reference evidence="7 10" key="1">
    <citation type="submission" date="2024-01" db="EMBL/GenBank/DDBJ databases">
        <title>Aequorivita flavus sp. nov., isolated from deep-sea sediment.</title>
        <authorList>
            <person name="Chen X."/>
        </authorList>
    </citation>
    <scope>NUCLEOTIDE SEQUENCE</scope>
    <source>
        <strain evidence="7">MCCC 1A16923</strain>
        <strain evidence="8 10">MCCC 1A16935</strain>
    </source>
</reference>
<dbReference type="RefSeq" id="WP_342687674.1">
    <property type="nucleotide sequence ID" value="NZ_JAZBJM010000008.1"/>
</dbReference>
<dbReference type="PANTHER" id="PTHR37422:SF13">
    <property type="entry name" value="LIPOPOLYSACCHARIDE BIOSYNTHESIS PROTEIN PA4999-RELATED"/>
    <property type="match status" value="1"/>
</dbReference>
<dbReference type="Proteomes" id="UP001388259">
    <property type="component" value="Unassembled WGS sequence"/>
</dbReference>
<name>A0AB35YSK2_9FLAO</name>
<accession>A0AB35YSK2</accession>
<feature type="transmembrane region" description="Helical" evidence="5">
    <location>
        <begin position="185"/>
        <end position="205"/>
    </location>
</feature>
<evidence type="ECO:0000313" key="10">
    <source>
        <dbReference type="Proteomes" id="UP001390963"/>
    </source>
</evidence>
<dbReference type="InterPro" id="IPR051533">
    <property type="entry name" value="WaaL-like"/>
</dbReference>
<evidence type="ECO:0000256" key="3">
    <source>
        <dbReference type="ARBA" id="ARBA00022989"/>
    </source>
</evidence>
<dbReference type="EMBL" id="JAZBJM010000008">
    <property type="protein sequence ID" value="MEM0519055.1"/>
    <property type="molecule type" value="Genomic_DNA"/>
</dbReference>
<evidence type="ECO:0000313" key="9">
    <source>
        <dbReference type="Proteomes" id="UP001388259"/>
    </source>
</evidence>
<evidence type="ECO:0000313" key="8">
    <source>
        <dbReference type="EMBL" id="MEM0574136.1"/>
    </source>
</evidence>
<dbReference type="EMBL" id="JBANCF010000009">
    <property type="protein sequence ID" value="MEM0574136.1"/>
    <property type="molecule type" value="Genomic_DNA"/>
</dbReference>
<feature type="transmembrane region" description="Helical" evidence="5">
    <location>
        <begin position="121"/>
        <end position="141"/>
    </location>
</feature>
<keyword evidence="7" id="KW-0436">Ligase</keyword>
<dbReference type="Proteomes" id="UP001390963">
    <property type="component" value="Unassembled WGS sequence"/>
</dbReference>
<feature type="transmembrane region" description="Helical" evidence="5">
    <location>
        <begin position="383"/>
        <end position="416"/>
    </location>
</feature>
<feature type="transmembrane region" description="Helical" evidence="5">
    <location>
        <begin position="347"/>
        <end position="371"/>
    </location>
</feature>
<evidence type="ECO:0000256" key="1">
    <source>
        <dbReference type="ARBA" id="ARBA00004141"/>
    </source>
</evidence>
<keyword evidence="10" id="KW-1185">Reference proteome</keyword>
<dbReference type="GO" id="GO:0016874">
    <property type="term" value="F:ligase activity"/>
    <property type="evidence" value="ECO:0007669"/>
    <property type="project" value="UniProtKB-KW"/>
</dbReference>
<gene>
    <name evidence="8" type="ORF">VZD24_11455</name>
    <name evidence="7" type="ORF">VZD85_11870</name>
</gene>
<feature type="transmembrane region" description="Helical" evidence="5">
    <location>
        <begin position="260"/>
        <end position="276"/>
    </location>
</feature>
<feature type="transmembrane region" description="Helical" evidence="5">
    <location>
        <begin position="96"/>
        <end position="115"/>
    </location>
</feature>
<comment type="subcellular location">
    <subcellularLocation>
        <location evidence="1">Membrane</location>
        <topology evidence="1">Multi-pass membrane protein</topology>
    </subcellularLocation>
</comment>
<dbReference type="InterPro" id="IPR007016">
    <property type="entry name" value="O-antigen_ligase-rel_domated"/>
</dbReference>
<comment type="caution">
    <text evidence="7">The sequence shown here is derived from an EMBL/GenBank/DDBJ whole genome shotgun (WGS) entry which is preliminary data.</text>
</comment>
<evidence type="ECO:0000259" key="6">
    <source>
        <dbReference type="Pfam" id="PF04932"/>
    </source>
</evidence>
<dbReference type="GO" id="GO:0016020">
    <property type="term" value="C:membrane"/>
    <property type="evidence" value="ECO:0007669"/>
    <property type="project" value="UniProtKB-SubCell"/>
</dbReference>
<evidence type="ECO:0000256" key="4">
    <source>
        <dbReference type="ARBA" id="ARBA00023136"/>
    </source>
</evidence>
<evidence type="ECO:0000313" key="7">
    <source>
        <dbReference type="EMBL" id="MEM0519055.1"/>
    </source>
</evidence>
<proteinExistence type="predicted"/>
<feature type="domain" description="O-antigen ligase-related" evidence="6">
    <location>
        <begin position="218"/>
        <end position="364"/>
    </location>
</feature>
<feature type="transmembrane region" description="Helical" evidence="5">
    <location>
        <begin position="12"/>
        <end position="36"/>
    </location>
</feature>
<keyword evidence="2 5" id="KW-0812">Transmembrane</keyword>
<keyword evidence="3 5" id="KW-1133">Transmembrane helix</keyword>
<evidence type="ECO:0000256" key="2">
    <source>
        <dbReference type="ARBA" id="ARBA00022692"/>
    </source>
</evidence>
<evidence type="ECO:0000256" key="5">
    <source>
        <dbReference type="SAM" id="Phobius"/>
    </source>
</evidence>
<dbReference type="AlphaFoldDB" id="A0AB35YSK2"/>
<sequence>MFESVTNYFKWLLVILTLLYVPYGILLTLIVFLFLYFRGNLSNLDLLLLYFLIFFVQNVNGGDGTSDLGSLRYSLIFVSFLKSNNGFSFRSLFSKAIYFPLLFLFLLLHSLFFSYDPFNSLVELSSFTLMIFFTYKSSYFGSIPERNVIVNNIEAMFIAIIICSAFSIFQPAISYLKNGVGFQGISLHPNAFGIVLAPFTGFLLIKLFNKFSKKDFVFFIFSFVFTYLSLSRTSLLSIFLGLAVIVMINSKLRRLITKKILVLFSLGSILLLFYYSKINSFIFRFLNKSNAETIQDSFIASRGSLVENQIDNIIIHPFFGIGFKMPSDLIPLNNPLTIGKAYEKGNLFLASIEELGVIGAIILLLTIISLLKIEKQKNSPFLIITLIALFTNFGEATLFSVGGIGVLIWTFVFLCMHNGILEDKLIRVNKKVN</sequence>
<feature type="transmembrane region" description="Helical" evidence="5">
    <location>
        <begin position="217"/>
        <end position="248"/>
    </location>
</feature>
<dbReference type="Pfam" id="PF04932">
    <property type="entry name" value="Wzy_C"/>
    <property type="match status" value="1"/>
</dbReference>
<protein>
    <submittedName>
        <fullName evidence="7">O-antigen ligase family protein</fullName>
    </submittedName>
</protein>
<keyword evidence="4 5" id="KW-0472">Membrane</keyword>
<feature type="transmembrane region" description="Helical" evidence="5">
    <location>
        <begin position="153"/>
        <end position="173"/>
    </location>
</feature>
<dbReference type="PANTHER" id="PTHR37422">
    <property type="entry name" value="TEICHURONIC ACID BIOSYNTHESIS PROTEIN TUAE"/>
    <property type="match status" value="1"/>
</dbReference>
<organism evidence="7 9">
    <name type="scientific">Aequorivita flava</name>
    <dbReference type="NCBI Taxonomy" id="3114371"/>
    <lineage>
        <taxon>Bacteria</taxon>
        <taxon>Pseudomonadati</taxon>
        <taxon>Bacteroidota</taxon>
        <taxon>Flavobacteriia</taxon>
        <taxon>Flavobacteriales</taxon>
        <taxon>Flavobacteriaceae</taxon>
        <taxon>Aequorivita</taxon>
    </lineage>
</organism>